<dbReference type="PROSITE" id="PS51464">
    <property type="entry name" value="SIS"/>
    <property type="match status" value="1"/>
</dbReference>
<dbReference type="PATRIC" id="fig|1218493.3.peg.601"/>
<dbReference type="InterPro" id="IPR047640">
    <property type="entry name" value="RpiR-like"/>
</dbReference>
<dbReference type="GO" id="GO:0003677">
    <property type="term" value="F:DNA binding"/>
    <property type="evidence" value="ECO:0007669"/>
    <property type="project" value="UniProtKB-KW"/>
</dbReference>
<dbReference type="Pfam" id="PF01380">
    <property type="entry name" value="SIS"/>
    <property type="match status" value="1"/>
</dbReference>
<dbReference type="Gene3D" id="3.40.50.10490">
    <property type="entry name" value="Glucose-6-phosphate isomerase like protein, domain 1"/>
    <property type="match status" value="1"/>
</dbReference>
<evidence type="ECO:0000259" key="4">
    <source>
        <dbReference type="PROSITE" id="PS51071"/>
    </source>
</evidence>
<feature type="domain" description="HTH rpiR-type" evidence="4">
    <location>
        <begin position="1"/>
        <end position="77"/>
    </location>
</feature>
<dbReference type="PROSITE" id="PS51071">
    <property type="entry name" value="HTH_RPIR"/>
    <property type="match status" value="1"/>
</dbReference>
<organism evidence="6 7">
    <name type="scientific">Lactobacillus kullabergensis</name>
    <dbReference type="NCBI Taxonomy" id="1218493"/>
    <lineage>
        <taxon>Bacteria</taxon>
        <taxon>Bacillati</taxon>
        <taxon>Bacillota</taxon>
        <taxon>Bacilli</taxon>
        <taxon>Lactobacillales</taxon>
        <taxon>Lactobacillaceae</taxon>
        <taxon>Lactobacillus</taxon>
    </lineage>
</organism>
<accession>A0A0F4LGX8</accession>
<dbReference type="InterPro" id="IPR000281">
    <property type="entry name" value="HTH_RpiR"/>
</dbReference>
<evidence type="ECO:0000256" key="3">
    <source>
        <dbReference type="ARBA" id="ARBA00023163"/>
    </source>
</evidence>
<dbReference type="Proteomes" id="UP000033533">
    <property type="component" value="Unassembled WGS sequence"/>
</dbReference>
<comment type="caution">
    <text evidence="6">The sequence shown here is derived from an EMBL/GenBank/DDBJ whole genome shotgun (WGS) entry which is preliminary data.</text>
</comment>
<dbReference type="EMBL" id="JXBY01000013">
    <property type="protein sequence ID" value="KJY57573.1"/>
    <property type="molecule type" value="Genomic_DNA"/>
</dbReference>
<feature type="domain" description="SIS" evidence="5">
    <location>
        <begin position="116"/>
        <end position="255"/>
    </location>
</feature>
<dbReference type="Gene3D" id="1.10.10.10">
    <property type="entry name" value="Winged helix-like DNA-binding domain superfamily/Winged helix DNA-binding domain"/>
    <property type="match status" value="1"/>
</dbReference>
<sequence>MNFIQLFNENKKELTKSEVKLANYIASHAEQVIYDTIKSLAIASGTSDATIIRLCKKLGFSGFSKLKIYLAQESISQNKLATTSGDSNFYIESANLLIDSINKTKSLLFPQNLLKAVKILAKAKRVYLFGLGHSGESAKDFAKTWLRIGLIAHAEVDPHIQVQISSLLTKKDVVIGLSLSGHTKDTYDSLKLAKKNGAKIITISNELSSPIANLGDVQLQTAVGEFINIGSVAGQVSQLYLCDVLARGYEIYTKIDSNSIKEKVLPEILKKEI</sequence>
<protein>
    <recommendedName>
        <fullName evidence="8">MurR/RpiR family transcriptional regulator</fullName>
    </recommendedName>
</protein>
<dbReference type="SUPFAM" id="SSF46689">
    <property type="entry name" value="Homeodomain-like"/>
    <property type="match status" value="1"/>
</dbReference>
<dbReference type="Pfam" id="PF01418">
    <property type="entry name" value="HTH_6"/>
    <property type="match status" value="1"/>
</dbReference>
<dbReference type="InterPro" id="IPR036388">
    <property type="entry name" value="WH-like_DNA-bd_sf"/>
</dbReference>
<dbReference type="GO" id="GO:0097367">
    <property type="term" value="F:carbohydrate derivative binding"/>
    <property type="evidence" value="ECO:0007669"/>
    <property type="project" value="InterPro"/>
</dbReference>
<dbReference type="STRING" id="1218493.JF76_05610"/>
<dbReference type="SUPFAM" id="SSF53697">
    <property type="entry name" value="SIS domain"/>
    <property type="match status" value="1"/>
</dbReference>
<keyword evidence="3" id="KW-0804">Transcription</keyword>
<dbReference type="PANTHER" id="PTHR30514">
    <property type="entry name" value="GLUCOKINASE"/>
    <property type="match status" value="1"/>
</dbReference>
<evidence type="ECO:0000256" key="2">
    <source>
        <dbReference type="ARBA" id="ARBA00023125"/>
    </source>
</evidence>
<name>A0A0F4LGX8_9LACO</name>
<evidence type="ECO:0008006" key="8">
    <source>
        <dbReference type="Google" id="ProtNLM"/>
    </source>
</evidence>
<keyword evidence="2" id="KW-0238">DNA-binding</keyword>
<dbReference type="OrthoDB" id="1648815at2"/>
<dbReference type="HOGENOM" id="CLU_055769_0_3_9"/>
<reference evidence="6 7" key="1">
    <citation type="submission" date="2014-12" db="EMBL/GenBank/DDBJ databases">
        <title>Comparative genomics of the lactic acid bacteria isolated from the honey bee gut.</title>
        <authorList>
            <person name="Ellegaard K.M."/>
            <person name="Tamarit D."/>
            <person name="Javelind E."/>
            <person name="Olofsson T."/>
            <person name="Andersson S.G."/>
            <person name="Vasquez A."/>
        </authorList>
    </citation>
    <scope>NUCLEOTIDE SEQUENCE [LARGE SCALE GENOMIC DNA]</scope>
    <source>
        <strain evidence="6 7">Biut2</strain>
    </source>
</reference>
<dbReference type="InterPro" id="IPR035472">
    <property type="entry name" value="RpiR-like_SIS"/>
</dbReference>
<keyword evidence="1" id="KW-0805">Transcription regulation</keyword>
<dbReference type="CDD" id="cd05013">
    <property type="entry name" value="SIS_RpiR"/>
    <property type="match status" value="1"/>
</dbReference>
<evidence type="ECO:0000313" key="7">
    <source>
        <dbReference type="Proteomes" id="UP000033533"/>
    </source>
</evidence>
<dbReference type="AlphaFoldDB" id="A0A0F4LGX8"/>
<evidence type="ECO:0000259" key="5">
    <source>
        <dbReference type="PROSITE" id="PS51464"/>
    </source>
</evidence>
<dbReference type="InterPro" id="IPR009057">
    <property type="entry name" value="Homeodomain-like_sf"/>
</dbReference>
<dbReference type="GO" id="GO:1901135">
    <property type="term" value="P:carbohydrate derivative metabolic process"/>
    <property type="evidence" value="ECO:0007669"/>
    <property type="project" value="InterPro"/>
</dbReference>
<gene>
    <name evidence="6" type="ORF">JF76_05610</name>
</gene>
<evidence type="ECO:0000256" key="1">
    <source>
        <dbReference type="ARBA" id="ARBA00023015"/>
    </source>
</evidence>
<dbReference type="RefSeq" id="WP_045927739.1">
    <property type="nucleotide sequence ID" value="NZ_JBHSZS010000007.1"/>
</dbReference>
<dbReference type="GO" id="GO:0003700">
    <property type="term" value="F:DNA-binding transcription factor activity"/>
    <property type="evidence" value="ECO:0007669"/>
    <property type="project" value="InterPro"/>
</dbReference>
<dbReference type="PANTHER" id="PTHR30514:SF1">
    <property type="entry name" value="HTH-TYPE TRANSCRIPTIONAL REGULATOR HEXR-RELATED"/>
    <property type="match status" value="1"/>
</dbReference>
<dbReference type="InterPro" id="IPR046348">
    <property type="entry name" value="SIS_dom_sf"/>
</dbReference>
<evidence type="ECO:0000313" key="6">
    <source>
        <dbReference type="EMBL" id="KJY57573.1"/>
    </source>
</evidence>
<proteinExistence type="predicted"/>
<dbReference type="InterPro" id="IPR001347">
    <property type="entry name" value="SIS_dom"/>
</dbReference>